<dbReference type="Proteomes" id="UP001443914">
    <property type="component" value="Unassembled WGS sequence"/>
</dbReference>
<evidence type="ECO:0000259" key="7">
    <source>
        <dbReference type="Pfam" id="PF04116"/>
    </source>
</evidence>
<dbReference type="Gene3D" id="3.40.50.720">
    <property type="entry name" value="NAD(P)-binding Rossmann-like Domain"/>
    <property type="match status" value="1"/>
</dbReference>
<feature type="transmembrane region" description="Helical" evidence="6">
    <location>
        <begin position="335"/>
        <end position="357"/>
    </location>
</feature>
<dbReference type="GO" id="GO:0016491">
    <property type="term" value="F:oxidoreductase activity"/>
    <property type="evidence" value="ECO:0007669"/>
    <property type="project" value="InterPro"/>
</dbReference>
<dbReference type="GO" id="GO:0016020">
    <property type="term" value="C:membrane"/>
    <property type="evidence" value="ECO:0007669"/>
    <property type="project" value="UniProtKB-SubCell"/>
</dbReference>
<organism evidence="9 10">
    <name type="scientific">Saponaria officinalis</name>
    <name type="common">Common soapwort</name>
    <name type="synonym">Lychnis saponaria</name>
    <dbReference type="NCBI Taxonomy" id="3572"/>
    <lineage>
        <taxon>Eukaryota</taxon>
        <taxon>Viridiplantae</taxon>
        <taxon>Streptophyta</taxon>
        <taxon>Embryophyta</taxon>
        <taxon>Tracheophyta</taxon>
        <taxon>Spermatophyta</taxon>
        <taxon>Magnoliopsida</taxon>
        <taxon>eudicotyledons</taxon>
        <taxon>Gunneridae</taxon>
        <taxon>Pentapetalae</taxon>
        <taxon>Caryophyllales</taxon>
        <taxon>Caryophyllaceae</taxon>
        <taxon>Caryophylleae</taxon>
        <taxon>Saponaria</taxon>
    </lineage>
</organism>
<evidence type="ECO:0000256" key="4">
    <source>
        <dbReference type="ARBA" id="ARBA00022989"/>
    </source>
</evidence>
<dbReference type="AlphaFoldDB" id="A0AAW1JN33"/>
<dbReference type="InterPro" id="IPR021940">
    <property type="entry name" value="CER1-like_C"/>
</dbReference>
<evidence type="ECO:0000259" key="8">
    <source>
        <dbReference type="Pfam" id="PF12076"/>
    </source>
</evidence>
<feature type="transmembrane region" description="Helical" evidence="6">
    <location>
        <begin position="181"/>
        <end position="209"/>
    </location>
</feature>
<evidence type="ECO:0000313" key="10">
    <source>
        <dbReference type="Proteomes" id="UP001443914"/>
    </source>
</evidence>
<dbReference type="PANTHER" id="PTHR11863">
    <property type="entry name" value="STEROL DESATURASE"/>
    <property type="match status" value="1"/>
</dbReference>
<comment type="caution">
    <text evidence="9">The sequence shown here is derived from an EMBL/GenBank/DDBJ whole genome shotgun (WGS) entry which is preliminary data.</text>
</comment>
<feature type="domain" description="Very-long-chain aldehyde decarbonylase CER1-like C-terminal" evidence="8">
    <location>
        <begin position="453"/>
        <end position="619"/>
    </location>
</feature>
<proteinExistence type="inferred from homology"/>
<dbReference type="GO" id="GO:0005506">
    <property type="term" value="F:iron ion binding"/>
    <property type="evidence" value="ECO:0007669"/>
    <property type="project" value="InterPro"/>
</dbReference>
<sequence>MVAPLANWPWQSLGSHKYWVYGLFIAHLPQVWWKGETIINKWCFHILVLCALRCGIHQFFHTYCSMYFLSQKRRINHHGVDFKQIDHEWGWDNFVILQALIGALVCYMFPWWLTKLENVWDTKGLIGAMLIHMSVSEPLYYYIHRLFHRQPNLYNSYHSFHHSSDVLHPFTAGNATFLEHIIMVPIMGIPLLGVALIGHASISLVYVYILVFDFLRCLGHCNVEIISHRLFEVFPLFRYLIYTPTYHSLHHSRKDSNYCLFMPIYDVLGNTLNHKSWKLHKQINSNAGKKGKVAEFVFLAHIVDTASSMHTPWLFRAFASKPYSFRWFLLPWWPYTFFIMFAMWAWAKPFMVTFYYLRGELHHTWIVPRFGFQYFLPFATKGINKQIEHAILKADKMGVKVISLAALNKNEALNGGGTLFVNKHPNLRVRVVHGNTLTAAVILDQIPKDVKEVFLTGATSKLGRAIALYLCRKQVRVLMLTLSKERFQKIQEEAPVNFRRYLVQVTKYHVAKNCKTWIVGKWITLREQSWAPAGTHFHQFVVPPILQFRRDCSYGDLAAMKLPHDALGLGSCEYAMERGVVHACHAGGVVHLLEGWTHHEVGAIDVDRIDIVWNAALKHAC</sequence>
<dbReference type="Pfam" id="PF12076">
    <property type="entry name" value="CER1-like_C"/>
    <property type="match status" value="1"/>
</dbReference>
<feature type="domain" description="Fatty acid hydroxylase" evidence="7">
    <location>
        <begin position="130"/>
        <end position="271"/>
    </location>
</feature>
<gene>
    <name evidence="9" type="ORF">RND81_07G081100</name>
</gene>
<feature type="transmembrane region" description="Helical" evidence="6">
    <location>
        <begin position="94"/>
        <end position="113"/>
    </location>
</feature>
<dbReference type="InterPro" id="IPR036291">
    <property type="entry name" value="NAD(P)-bd_dom_sf"/>
</dbReference>
<keyword evidence="10" id="KW-1185">Reference proteome</keyword>
<evidence type="ECO:0008006" key="11">
    <source>
        <dbReference type="Google" id="ProtNLM"/>
    </source>
</evidence>
<dbReference type="InterPro" id="IPR006694">
    <property type="entry name" value="Fatty_acid_hydroxylase"/>
</dbReference>
<feature type="transmembrane region" description="Helical" evidence="6">
    <location>
        <begin position="125"/>
        <end position="143"/>
    </location>
</feature>
<dbReference type="GO" id="GO:0008610">
    <property type="term" value="P:lipid biosynthetic process"/>
    <property type="evidence" value="ECO:0007669"/>
    <property type="project" value="InterPro"/>
</dbReference>
<name>A0AAW1JN33_SAPOF</name>
<keyword evidence="5 6" id="KW-0472">Membrane</keyword>
<dbReference type="EMBL" id="JBDFQZ010000007">
    <property type="protein sequence ID" value="KAK9705779.1"/>
    <property type="molecule type" value="Genomic_DNA"/>
</dbReference>
<dbReference type="InterPro" id="IPR050307">
    <property type="entry name" value="Sterol_Desaturase_Related"/>
</dbReference>
<accession>A0AAW1JN33</accession>
<keyword evidence="4 6" id="KW-1133">Transmembrane helix</keyword>
<protein>
    <recommendedName>
        <fullName evidence="11">Protein ECERIFERUM 3</fullName>
    </recommendedName>
</protein>
<reference evidence="9" key="1">
    <citation type="submission" date="2024-03" db="EMBL/GenBank/DDBJ databases">
        <title>WGS assembly of Saponaria officinalis var. Norfolk2.</title>
        <authorList>
            <person name="Jenkins J."/>
            <person name="Shu S."/>
            <person name="Grimwood J."/>
            <person name="Barry K."/>
            <person name="Goodstein D."/>
            <person name="Schmutz J."/>
            <person name="Leebens-Mack J."/>
            <person name="Osbourn A."/>
        </authorList>
    </citation>
    <scope>NUCLEOTIDE SEQUENCE [LARGE SCALE GENOMIC DNA]</scope>
    <source>
        <strain evidence="9">JIC</strain>
    </source>
</reference>
<evidence type="ECO:0000256" key="3">
    <source>
        <dbReference type="ARBA" id="ARBA00022692"/>
    </source>
</evidence>
<evidence type="ECO:0000256" key="2">
    <source>
        <dbReference type="ARBA" id="ARBA00009324"/>
    </source>
</evidence>
<keyword evidence="3 6" id="KW-0812">Transmembrane</keyword>
<evidence type="ECO:0000313" key="9">
    <source>
        <dbReference type="EMBL" id="KAK9705779.1"/>
    </source>
</evidence>
<comment type="similarity">
    <text evidence="2">Belongs to the sterol desaturase family.</text>
</comment>
<comment type="subcellular location">
    <subcellularLocation>
        <location evidence="1">Membrane</location>
        <topology evidence="1">Multi-pass membrane protein</topology>
    </subcellularLocation>
</comment>
<dbReference type="SUPFAM" id="SSF51735">
    <property type="entry name" value="NAD(P)-binding Rossmann-fold domains"/>
    <property type="match status" value="1"/>
</dbReference>
<evidence type="ECO:0000256" key="5">
    <source>
        <dbReference type="ARBA" id="ARBA00023136"/>
    </source>
</evidence>
<evidence type="ECO:0000256" key="6">
    <source>
        <dbReference type="SAM" id="Phobius"/>
    </source>
</evidence>
<evidence type="ECO:0000256" key="1">
    <source>
        <dbReference type="ARBA" id="ARBA00004141"/>
    </source>
</evidence>
<dbReference type="Pfam" id="PF04116">
    <property type="entry name" value="FA_hydroxylase"/>
    <property type="match status" value="1"/>
</dbReference>